<accession>A0A1Y1WXJ5</accession>
<protein>
    <recommendedName>
        <fullName evidence="3">Coth-domain-containing protein</fullName>
    </recommendedName>
</protein>
<reference evidence="1 2" key="2">
    <citation type="submission" date="2016-08" db="EMBL/GenBank/DDBJ databases">
        <title>Pervasive Adenine N6-methylation of Active Genes in Fungi.</title>
        <authorList>
            <consortium name="DOE Joint Genome Institute"/>
            <person name="Mondo S.J."/>
            <person name="Dannebaum R.O."/>
            <person name="Kuo R.C."/>
            <person name="Labutti K."/>
            <person name="Haridas S."/>
            <person name="Kuo A."/>
            <person name="Salamov A."/>
            <person name="Ahrendt S.R."/>
            <person name="Lipzen A."/>
            <person name="Sullivan W."/>
            <person name="Andreopoulos W.B."/>
            <person name="Clum A."/>
            <person name="Lindquist E."/>
            <person name="Daum C."/>
            <person name="Ramamoorthy G.K."/>
            <person name="Gryganskyi A."/>
            <person name="Culley D."/>
            <person name="Magnuson J.K."/>
            <person name="James T.Y."/>
            <person name="O'Malley M.A."/>
            <person name="Stajich J.E."/>
            <person name="Spatafora J.W."/>
            <person name="Visel A."/>
            <person name="Grigoriev I.V."/>
        </authorList>
    </citation>
    <scope>NUCLEOTIDE SEQUENCE [LARGE SCALE GENOMIC DNA]</scope>
    <source>
        <strain evidence="1 2">S4</strain>
    </source>
</reference>
<dbReference type="Pfam" id="PF08757">
    <property type="entry name" value="CotH"/>
    <property type="match status" value="1"/>
</dbReference>
<reference evidence="1 2" key="1">
    <citation type="submission" date="2016-08" db="EMBL/GenBank/DDBJ databases">
        <title>A Parts List for Fungal Cellulosomes Revealed by Comparative Genomics.</title>
        <authorList>
            <consortium name="DOE Joint Genome Institute"/>
            <person name="Haitjema C.H."/>
            <person name="Gilmore S.P."/>
            <person name="Henske J.K."/>
            <person name="Solomon K.V."/>
            <person name="De Groot R."/>
            <person name="Kuo A."/>
            <person name="Mondo S.J."/>
            <person name="Salamov A.A."/>
            <person name="Labutti K."/>
            <person name="Zhao Z."/>
            <person name="Chiniquy J."/>
            <person name="Barry K."/>
            <person name="Brewer H.M."/>
            <person name="Purvine S.O."/>
            <person name="Wright A.T."/>
            <person name="Boxma B."/>
            <person name="Van Alen T."/>
            <person name="Hackstein J.H."/>
            <person name="Baker S.E."/>
            <person name="Grigoriev I.V."/>
            <person name="O'Malley M.A."/>
        </authorList>
    </citation>
    <scope>NUCLEOTIDE SEQUENCE [LARGE SCALE GENOMIC DNA]</scope>
    <source>
        <strain evidence="1 2">S4</strain>
    </source>
</reference>
<name>A0A1Y1WXJ5_9FUNG</name>
<keyword evidence="2" id="KW-1185">Reference proteome</keyword>
<dbReference type="PANTHER" id="PTHR40050">
    <property type="entry name" value="INNER SPORE COAT PROTEIN H"/>
    <property type="match status" value="1"/>
</dbReference>
<comment type="caution">
    <text evidence="1">The sequence shown here is derived from an EMBL/GenBank/DDBJ whole genome shotgun (WGS) entry which is preliminary data.</text>
</comment>
<organism evidence="1 2">
    <name type="scientific">Anaeromyces robustus</name>
    <dbReference type="NCBI Taxonomy" id="1754192"/>
    <lineage>
        <taxon>Eukaryota</taxon>
        <taxon>Fungi</taxon>
        <taxon>Fungi incertae sedis</taxon>
        <taxon>Chytridiomycota</taxon>
        <taxon>Chytridiomycota incertae sedis</taxon>
        <taxon>Neocallimastigomycetes</taxon>
        <taxon>Neocallimastigales</taxon>
        <taxon>Neocallimastigaceae</taxon>
        <taxon>Anaeromyces</taxon>
    </lineage>
</organism>
<dbReference type="InterPro" id="IPR014867">
    <property type="entry name" value="Spore_coat_CotH_CotH2/3/7"/>
</dbReference>
<dbReference type="PANTHER" id="PTHR40050:SF1">
    <property type="entry name" value="INNER SPORE COAT PROTEIN H"/>
    <property type="match status" value="1"/>
</dbReference>
<evidence type="ECO:0000313" key="2">
    <source>
        <dbReference type="Proteomes" id="UP000193944"/>
    </source>
</evidence>
<feature type="non-terminal residue" evidence="1">
    <location>
        <position position="1"/>
    </location>
</feature>
<gene>
    <name evidence="1" type="ORF">BCR32DRAFT_206956</name>
</gene>
<evidence type="ECO:0008006" key="3">
    <source>
        <dbReference type="Google" id="ProtNLM"/>
    </source>
</evidence>
<evidence type="ECO:0000313" key="1">
    <source>
        <dbReference type="EMBL" id="ORX78271.1"/>
    </source>
</evidence>
<dbReference type="Proteomes" id="UP000193944">
    <property type="component" value="Unassembled WGS sequence"/>
</dbReference>
<dbReference type="AlphaFoldDB" id="A0A1Y1WXJ5"/>
<dbReference type="OrthoDB" id="10267127at2759"/>
<dbReference type="EMBL" id="MCFG01000216">
    <property type="protein sequence ID" value="ORX78271.1"/>
    <property type="molecule type" value="Genomic_DNA"/>
</dbReference>
<proteinExistence type="predicted"/>
<sequence>LRNGARDPTFIKSKIASDIHNRLGLPSISANYITLYINDEYMGLYIIMDAYKLSWVEYLYGEKNTTTLINCSKNMNNRLTNSSDNCINENDDFTDLTEWKNFLERLDNAQSASDIEDIFDIDQFLSEIALEYLFGTWDHFPTYGCSHNYYMYKPKNDKWKYLIYDFDADFGQSDILKDDLFKFNDDDYNENSLKKSLSGWLMGSNYNHLIEILIYKDPTRLKNILKNIINEVFNPAILYPHIDEIKNLIKPYIEKEKELNTNGYYPGVMKNDELIYTFHEWDINIEFTTLFDTYGTYGLKYWIIAKYRNVCNLLHLDCDPYYMNDFYFENNLYIDKIKYKKYYECYIKKKSKGDYNDIPVITDENWKKKE</sequence>